<keyword evidence="8 11" id="KW-0406">Ion transport</keyword>
<evidence type="ECO:0000256" key="1">
    <source>
        <dbReference type="ARBA" id="ARBA00004141"/>
    </source>
</evidence>
<feature type="transmembrane region" description="Helical" evidence="11">
    <location>
        <begin position="104"/>
        <end position="127"/>
    </location>
</feature>
<evidence type="ECO:0000256" key="8">
    <source>
        <dbReference type="ARBA" id="ARBA00023065"/>
    </source>
</evidence>
<sequence length="250" mass="27699">MLPSIPGMTGGMGGATITRDADFYIHELFPINFFGSTVYITTTHVCTIIIMVALMIFALAARRSVLKAEREHKMTTFSTLVELGVDALNKFVSGTMGERVAGKYANYIGVLALYIFFSNTSGIFGLRPPTADYGTTLCLALITFIMIEYADIRYNKWGVVKGLFEPVFFFFPMNVISIFSTPLSMSLRLFGNILGGTVLMALYYGMLPWFAKIGVPAALHVYFDVFSGAIQTYVFCMLTITFIKDKRGEA</sequence>
<dbReference type="HAMAP" id="MF_01393">
    <property type="entry name" value="ATP_synth_a_bact"/>
    <property type="match status" value="1"/>
</dbReference>
<comment type="function">
    <text evidence="11">Key component of the proton channel; it plays a direct role in the translocation of protons across the membrane.</text>
</comment>
<gene>
    <name evidence="11" type="primary">atpB</name>
    <name evidence="12" type="ORF">SAMN02745110_00313</name>
</gene>
<dbReference type="PRINTS" id="PR00123">
    <property type="entry name" value="ATPASEA"/>
</dbReference>
<dbReference type="PANTHER" id="PTHR42823">
    <property type="entry name" value="ATP SYNTHASE SUBUNIT A, CHLOROPLASTIC"/>
    <property type="match status" value="1"/>
</dbReference>
<dbReference type="PROSITE" id="PS00449">
    <property type="entry name" value="ATPASE_A"/>
    <property type="match status" value="1"/>
</dbReference>
<evidence type="ECO:0000256" key="6">
    <source>
        <dbReference type="ARBA" id="ARBA00022781"/>
    </source>
</evidence>
<dbReference type="InterPro" id="IPR035908">
    <property type="entry name" value="F0_ATP_A_sf"/>
</dbReference>
<dbReference type="PANTHER" id="PTHR42823:SF3">
    <property type="entry name" value="ATP SYNTHASE SUBUNIT A, CHLOROPLASTIC"/>
    <property type="match status" value="1"/>
</dbReference>
<proteinExistence type="inferred from homology"/>
<feature type="transmembrane region" description="Helical" evidence="11">
    <location>
        <begin position="38"/>
        <end position="60"/>
    </location>
</feature>
<organism evidence="12 13">
    <name type="scientific">Eubacterium ruminantium</name>
    <dbReference type="NCBI Taxonomy" id="42322"/>
    <lineage>
        <taxon>Bacteria</taxon>
        <taxon>Bacillati</taxon>
        <taxon>Bacillota</taxon>
        <taxon>Clostridia</taxon>
        <taxon>Eubacteriales</taxon>
        <taxon>Eubacteriaceae</taxon>
        <taxon>Eubacterium</taxon>
    </lineage>
</organism>
<evidence type="ECO:0000256" key="2">
    <source>
        <dbReference type="ARBA" id="ARBA00006810"/>
    </source>
</evidence>
<evidence type="ECO:0000256" key="4">
    <source>
        <dbReference type="ARBA" id="ARBA00022547"/>
    </source>
</evidence>
<reference evidence="12 13" key="1">
    <citation type="submission" date="2017-02" db="EMBL/GenBank/DDBJ databases">
        <authorList>
            <person name="Peterson S.W."/>
        </authorList>
    </citation>
    <scope>NUCLEOTIDE SEQUENCE [LARGE SCALE GENOMIC DNA]</scope>
    <source>
        <strain evidence="12 13">ATCC 17233</strain>
    </source>
</reference>
<name>A0A1T4KDU9_9FIRM</name>
<dbReference type="SUPFAM" id="SSF81336">
    <property type="entry name" value="F1F0 ATP synthase subunit A"/>
    <property type="match status" value="1"/>
</dbReference>
<dbReference type="GO" id="GO:0045259">
    <property type="term" value="C:proton-transporting ATP synthase complex"/>
    <property type="evidence" value="ECO:0007669"/>
    <property type="project" value="UniProtKB-KW"/>
</dbReference>
<keyword evidence="7 11" id="KW-1133">Transmembrane helix</keyword>
<keyword evidence="6 11" id="KW-0375">Hydrogen ion transport</keyword>
<keyword evidence="5 11" id="KW-0812">Transmembrane</keyword>
<keyword evidence="9 11" id="KW-0472">Membrane</keyword>
<feature type="transmembrane region" description="Helical" evidence="11">
    <location>
        <begin position="162"/>
        <end position="183"/>
    </location>
</feature>
<evidence type="ECO:0000256" key="7">
    <source>
        <dbReference type="ARBA" id="ARBA00022989"/>
    </source>
</evidence>
<keyword evidence="4 11" id="KW-0138">CF(0)</keyword>
<dbReference type="InterPro" id="IPR045082">
    <property type="entry name" value="ATP_syn_F0_a_bact/chloroplast"/>
</dbReference>
<comment type="similarity">
    <text evidence="2 11">Belongs to the ATPase A chain family.</text>
</comment>
<evidence type="ECO:0000313" key="13">
    <source>
        <dbReference type="Proteomes" id="UP000189857"/>
    </source>
</evidence>
<dbReference type="Gene3D" id="1.20.120.220">
    <property type="entry name" value="ATP synthase, F0 complex, subunit A"/>
    <property type="match status" value="1"/>
</dbReference>
<dbReference type="Proteomes" id="UP000189857">
    <property type="component" value="Unassembled WGS sequence"/>
</dbReference>
<dbReference type="GO" id="GO:0046933">
    <property type="term" value="F:proton-transporting ATP synthase activity, rotational mechanism"/>
    <property type="evidence" value="ECO:0007669"/>
    <property type="project" value="UniProtKB-UniRule"/>
</dbReference>
<feature type="transmembrane region" description="Helical" evidence="11">
    <location>
        <begin position="221"/>
        <end position="243"/>
    </location>
</feature>
<dbReference type="AlphaFoldDB" id="A0A1T4KDU9"/>
<dbReference type="RefSeq" id="WP_242870158.1">
    <property type="nucleotide sequence ID" value="NZ_CACZYW010000003.1"/>
</dbReference>
<evidence type="ECO:0000313" key="12">
    <source>
        <dbReference type="EMBL" id="SJZ40580.1"/>
    </source>
</evidence>
<dbReference type="InterPro" id="IPR000568">
    <property type="entry name" value="ATP_synth_F0_asu"/>
</dbReference>
<dbReference type="EMBL" id="FUXA01000004">
    <property type="protein sequence ID" value="SJZ40580.1"/>
    <property type="molecule type" value="Genomic_DNA"/>
</dbReference>
<comment type="subcellular location">
    <subcellularLocation>
        <location evidence="11">Cell membrane</location>
        <topology evidence="11">Multi-pass membrane protein</topology>
    </subcellularLocation>
    <subcellularLocation>
        <location evidence="1">Membrane</location>
        <topology evidence="1">Multi-pass membrane protein</topology>
    </subcellularLocation>
</comment>
<keyword evidence="10 11" id="KW-0066">ATP synthesis</keyword>
<feature type="transmembrane region" description="Helical" evidence="11">
    <location>
        <begin position="189"/>
        <end position="209"/>
    </location>
</feature>
<dbReference type="CDD" id="cd00310">
    <property type="entry name" value="ATP-synt_Fo_a_6"/>
    <property type="match status" value="1"/>
</dbReference>
<accession>A0A1T4KDU9</accession>
<evidence type="ECO:0000256" key="3">
    <source>
        <dbReference type="ARBA" id="ARBA00022448"/>
    </source>
</evidence>
<evidence type="ECO:0000256" key="11">
    <source>
        <dbReference type="HAMAP-Rule" id="MF_01393"/>
    </source>
</evidence>
<keyword evidence="11" id="KW-1003">Cell membrane</keyword>
<evidence type="ECO:0000256" key="9">
    <source>
        <dbReference type="ARBA" id="ARBA00023136"/>
    </source>
</evidence>
<evidence type="ECO:0000256" key="5">
    <source>
        <dbReference type="ARBA" id="ARBA00022692"/>
    </source>
</evidence>
<keyword evidence="3 11" id="KW-0813">Transport</keyword>
<dbReference type="InterPro" id="IPR023011">
    <property type="entry name" value="ATP_synth_F0_asu_AS"/>
</dbReference>
<dbReference type="GO" id="GO:0042777">
    <property type="term" value="P:proton motive force-driven plasma membrane ATP synthesis"/>
    <property type="evidence" value="ECO:0007669"/>
    <property type="project" value="TreeGrafter"/>
</dbReference>
<dbReference type="GO" id="GO:0005886">
    <property type="term" value="C:plasma membrane"/>
    <property type="evidence" value="ECO:0007669"/>
    <property type="project" value="UniProtKB-SubCell"/>
</dbReference>
<keyword evidence="13" id="KW-1185">Reference proteome</keyword>
<evidence type="ECO:0000256" key="10">
    <source>
        <dbReference type="ARBA" id="ARBA00023310"/>
    </source>
</evidence>
<protein>
    <recommendedName>
        <fullName evidence="11">ATP synthase subunit a</fullName>
    </recommendedName>
    <alternativeName>
        <fullName evidence="11">ATP synthase F0 sector subunit a</fullName>
    </alternativeName>
    <alternativeName>
        <fullName evidence="11">F-ATPase subunit 6</fullName>
    </alternativeName>
</protein>
<dbReference type="Pfam" id="PF00119">
    <property type="entry name" value="ATP-synt_A"/>
    <property type="match status" value="1"/>
</dbReference>